<evidence type="ECO:0000259" key="5">
    <source>
        <dbReference type="PROSITE" id="PS51747"/>
    </source>
</evidence>
<dbReference type="EMBL" id="AWSE01000166">
    <property type="protein sequence ID" value="ERH22532.1"/>
    <property type="molecule type" value="Genomic_DNA"/>
</dbReference>
<evidence type="ECO:0000313" key="7">
    <source>
        <dbReference type="Proteomes" id="UP000016536"/>
    </source>
</evidence>
<keyword evidence="7" id="KW-1185">Reference proteome</keyword>
<name>U1RVT5_9ACTO</name>
<dbReference type="PANTHER" id="PTHR11644:SF2">
    <property type="entry name" value="CYTIDINE DEAMINASE"/>
    <property type="match status" value="1"/>
</dbReference>
<dbReference type="Pfam" id="PF00383">
    <property type="entry name" value="dCMP_cyt_deam_1"/>
    <property type="match status" value="1"/>
</dbReference>
<keyword evidence="2" id="KW-0479">Metal-binding</keyword>
<protein>
    <submittedName>
        <fullName evidence="6">Cytidine and deoxycytidylate deaminase zinc-binding region</fullName>
    </submittedName>
</protein>
<reference evidence="6 7" key="1">
    <citation type="submission" date="2013-08" db="EMBL/GenBank/DDBJ databases">
        <authorList>
            <person name="Weinstock G."/>
            <person name="Sodergren E."/>
            <person name="Wylie T."/>
            <person name="Fulton L."/>
            <person name="Fulton R."/>
            <person name="Fronick C."/>
            <person name="O'Laughlin M."/>
            <person name="Godfrey J."/>
            <person name="Miner T."/>
            <person name="Herter B."/>
            <person name="Appelbaum E."/>
            <person name="Cordes M."/>
            <person name="Lek S."/>
            <person name="Wollam A."/>
            <person name="Pepin K.H."/>
            <person name="Palsikar V.B."/>
            <person name="Mitreva M."/>
            <person name="Wilson R.K."/>
        </authorList>
    </citation>
    <scope>NUCLEOTIDE SEQUENCE [LARGE SCALE GENOMIC DNA]</scope>
    <source>
        <strain evidence="6 7">F0542</strain>
    </source>
</reference>
<evidence type="ECO:0000256" key="2">
    <source>
        <dbReference type="ARBA" id="ARBA00022723"/>
    </source>
</evidence>
<dbReference type="CDD" id="cd01283">
    <property type="entry name" value="cytidine_deaminase"/>
    <property type="match status" value="1"/>
</dbReference>
<organism evidence="6 7">
    <name type="scientific">Actinomyces johnsonii F0542</name>
    <dbReference type="NCBI Taxonomy" id="1321818"/>
    <lineage>
        <taxon>Bacteria</taxon>
        <taxon>Bacillati</taxon>
        <taxon>Actinomycetota</taxon>
        <taxon>Actinomycetes</taxon>
        <taxon>Actinomycetales</taxon>
        <taxon>Actinomycetaceae</taxon>
        <taxon>Actinomyces</taxon>
    </lineage>
</organism>
<dbReference type="GO" id="GO:0072527">
    <property type="term" value="P:pyrimidine-containing compound metabolic process"/>
    <property type="evidence" value="ECO:0007669"/>
    <property type="project" value="UniProtKB-ARBA"/>
</dbReference>
<dbReference type="AlphaFoldDB" id="U1RVT5"/>
<dbReference type="RefSeq" id="WP_009232876.1">
    <property type="nucleotide sequence ID" value="NZ_KE951952.1"/>
</dbReference>
<comment type="caution">
    <text evidence="6">The sequence shown here is derived from an EMBL/GenBank/DDBJ whole genome shotgun (WGS) entry which is preliminary data.</text>
</comment>
<keyword evidence="3" id="KW-0378">Hydrolase</keyword>
<comment type="similarity">
    <text evidence="1">Belongs to the cytidine and deoxycytidylate deaminase family.</text>
</comment>
<dbReference type="PATRIC" id="fig|1321818.3.peg.2117"/>
<sequence length="133" mass="14400">MSTTTWVSLYEAAKAVQHPRNVSSYIEAGGVAAAVESSSGRIYTGVCVDTACTLGICAERNAILNMITNGEDTIRRVLTIMRDGCTGPPCGACREMMTQLMPSKFGAIEVMIDYAAGKTMTLADLTPQWWLRR</sequence>
<dbReference type="InterPro" id="IPR050202">
    <property type="entry name" value="Cyt/Deoxycyt_deaminase"/>
</dbReference>
<dbReference type="PROSITE" id="PS51747">
    <property type="entry name" value="CYT_DCMP_DEAMINASES_2"/>
    <property type="match status" value="1"/>
</dbReference>
<evidence type="ECO:0000313" key="6">
    <source>
        <dbReference type="EMBL" id="ERH22532.1"/>
    </source>
</evidence>
<dbReference type="InterPro" id="IPR016192">
    <property type="entry name" value="APOBEC/CMP_deaminase_Zn-bd"/>
</dbReference>
<dbReference type="GO" id="GO:0008270">
    <property type="term" value="F:zinc ion binding"/>
    <property type="evidence" value="ECO:0007669"/>
    <property type="project" value="InterPro"/>
</dbReference>
<dbReference type="Proteomes" id="UP000016536">
    <property type="component" value="Unassembled WGS sequence"/>
</dbReference>
<keyword evidence="4" id="KW-0862">Zinc</keyword>
<dbReference type="HOGENOM" id="CLU_097262_4_0_11"/>
<dbReference type="InterPro" id="IPR002125">
    <property type="entry name" value="CMP_dCMP_dom"/>
</dbReference>
<feature type="domain" description="CMP/dCMP-type deaminase" evidence="5">
    <location>
        <begin position="3"/>
        <end position="133"/>
    </location>
</feature>
<gene>
    <name evidence="6" type="ORF">HMPREF1979_02527</name>
</gene>
<evidence type="ECO:0000256" key="4">
    <source>
        <dbReference type="ARBA" id="ARBA00022833"/>
    </source>
</evidence>
<dbReference type="GO" id="GO:0005829">
    <property type="term" value="C:cytosol"/>
    <property type="evidence" value="ECO:0007669"/>
    <property type="project" value="TreeGrafter"/>
</dbReference>
<dbReference type="Gene3D" id="3.40.140.10">
    <property type="entry name" value="Cytidine Deaminase, domain 2"/>
    <property type="match status" value="1"/>
</dbReference>
<dbReference type="GO" id="GO:0004126">
    <property type="term" value="F:cytidine deaminase activity"/>
    <property type="evidence" value="ECO:0007669"/>
    <property type="project" value="UniProtKB-ARBA"/>
</dbReference>
<accession>U1RVT5</accession>
<dbReference type="PROSITE" id="PS00903">
    <property type="entry name" value="CYT_DCMP_DEAMINASES_1"/>
    <property type="match status" value="1"/>
</dbReference>
<dbReference type="InterPro" id="IPR016193">
    <property type="entry name" value="Cytidine_deaminase-like"/>
</dbReference>
<evidence type="ECO:0000256" key="3">
    <source>
        <dbReference type="ARBA" id="ARBA00022801"/>
    </source>
</evidence>
<proteinExistence type="inferred from homology"/>
<dbReference type="PANTHER" id="PTHR11644">
    <property type="entry name" value="CYTIDINE DEAMINASE"/>
    <property type="match status" value="1"/>
</dbReference>
<dbReference type="SUPFAM" id="SSF53927">
    <property type="entry name" value="Cytidine deaminase-like"/>
    <property type="match status" value="1"/>
</dbReference>
<dbReference type="GO" id="GO:0042802">
    <property type="term" value="F:identical protein binding"/>
    <property type="evidence" value="ECO:0007669"/>
    <property type="project" value="UniProtKB-ARBA"/>
</dbReference>
<evidence type="ECO:0000256" key="1">
    <source>
        <dbReference type="ARBA" id="ARBA00006576"/>
    </source>
</evidence>
<dbReference type="GO" id="GO:0055086">
    <property type="term" value="P:nucleobase-containing small molecule metabolic process"/>
    <property type="evidence" value="ECO:0007669"/>
    <property type="project" value="UniProtKB-ARBA"/>
</dbReference>